<accession>A0A317SS94</accession>
<dbReference type="Pfam" id="PF22939">
    <property type="entry name" value="WHD_GPIID"/>
    <property type="match status" value="1"/>
</dbReference>
<dbReference type="PANTHER" id="PTHR10039:SF14">
    <property type="entry name" value="NACHT DOMAIN-CONTAINING PROTEIN"/>
    <property type="match status" value="1"/>
</dbReference>
<dbReference type="InterPro" id="IPR056884">
    <property type="entry name" value="NPHP3-like_N"/>
</dbReference>
<evidence type="ECO:0000259" key="3">
    <source>
        <dbReference type="Pfam" id="PF22939"/>
    </source>
</evidence>
<keyword evidence="6" id="KW-1185">Reference proteome</keyword>
<dbReference type="SUPFAM" id="SSF52540">
    <property type="entry name" value="P-loop containing nucleoside triphosphate hydrolases"/>
    <property type="match status" value="1"/>
</dbReference>
<evidence type="ECO:0000256" key="2">
    <source>
        <dbReference type="PROSITE-ProRule" id="PRU00023"/>
    </source>
</evidence>
<dbReference type="Gene3D" id="1.25.40.20">
    <property type="entry name" value="Ankyrin repeat-containing domain"/>
    <property type="match status" value="1"/>
</dbReference>
<dbReference type="InterPro" id="IPR002110">
    <property type="entry name" value="Ankyrin_rpt"/>
</dbReference>
<dbReference type="EMBL" id="PYWC01000026">
    <property type="protein sequence ID" value="PWW77194.1"/>
    <property type="molecule type" value="Genomic_DNA"/>
</dbReference>
<dbReference type="PANTHER" id="PTHR10039">
    <property type="entry name" value="AMELOGENIN"/>
    <property type="match status" value="1"/>
</dbReference>
<organism evidence="5 6">
    <name type="scientific">Tuber magnatum</name>
    <name type="common">white Piedmont truffle</name>
    <dbReference type="NCBI Taxonomy" id="42249"/>
    <lineage>
        <taxon>Eukaryota</taxon>
        <taxon>Fungi</taxon>
        <taxon>Dikarya</taxon>
        <taxon>Ascomycota</taxon>
        <taxon>Pezizomycotina</taxon>
        <taxon>Pezizomycetes</taxon>
        <taxon>Pezizales</taxon>
        <taxon>Tuberaceae</taxon>
        <taxon>Tuber</taxon>
    </lineage>
</organism>
<keyword evidence="1" id="KW-0677">Repeat</keyword>
<comment type="caution">
    <text evidence="5">The sequence shown here is derived from an EMBL/GenBank/DDBJ whole genome shotgun (WGS) entry which is preliminary data.</text>
</comment>
<evidence type="ECO:0000313" key="6">
    <source>
        <dbReference type="Proteomes" id="UP000246991"/>
    </source>
</evidence>
<dbReference type="Pfam" id="PF24883">
    <property type="entry name" value="NPHP3_N"/>
    <property type="match status" value="1"/>
</dbReference>
<name>A0A317SS94_9PEZI</name>
<feature type="repeat" description="ANK" evidence="2">
    <location>
        <begin position="497"/>
        <end position="529"/>
    </location>
</feature>
<dbReference type="SUPFAM" id="SSF48403">
    <property type="entry name" value="Ankyrin repeat"/>
    <property type="match status" value="1"/>
</dbReference>
<dbReference type="Proteomes" id="UP000246991">
    <property type="component" value="Unassembled WGS sequence"/>
</dbReference>
<protein>
    <submittedName>
        <fullName evidence="5">Uncharacterized protein</fullName>
    </submittedName>
</protein>
<dbReference type="InterPro" id="IPR054471">
    <property type="entry name" value="GPIID_WHD"/>
</dbReference>
<dbReference type="InterPro" id="IPR027417">
    <property type="entry name" value="P-loop_NTPase"/>
</dbReference>
<feature type="domain" description="Nephrocystin 3-like N-terminal" evidence="4">
    <location>
        <begin position="89"/>
        <end position="254"/>
    </location>
</feature>
<dbReference type="Gene3D" id="3.40.50.300">
    <property type="entry name" value="P-loop containing nucleotide triphosphate hydrolases"/>
    <property type="match status" value="1"/>
</dbReference>
<sequence>MFDQLQLLWDCIALTYAPFSPRLLLSNIHGNYCGNNGSNGHYNCGNVVNHNYCSHRPANPAPNYTEIVQCLYTSKYGEHRRRVQEPVEGTCTWVTKHVKYKDWLSWKTFALLWLSADPGCGKSVIASSPARHSRAKTGAIVCYFFFKDDNEEQRSAEYALCAILHQPFTREIALCRYAQEAFMTKGKRFTEEVDTLWDILVKVVAEGGCGDVICVVDGLDECEERTLIPLIRRVTGLPGSRASGAPLKFLVTSRPSDVSRVIDHGIKELELTWGDNGGLEYLRSALKRVDHSPEVLTEIVSTAPRDLAQFYTKILDKSVHPVKARRILNIVVAAARPLTLREMNVAFTIRRGARTVKGLRGLYPGFEKTVKNLCGLLVHIIHSRVYLVHQTAREFLIKGSSLGRGNWQYTLSSKDSNFELADICISYLSLEDFENNPLPALLDYVASHWANHFRDSQDRQMELFKFTRVICERGSNRFLTWLKVYWRRNGQYHPFPKDFTSLMIASWFGQENVVERQLEEGRDINARSKRYGTALNIAAPRKDEAMTRMLMRGKVNGYIGGKGYNMQDPFCVAESK</sequence>
<evidence type="ECO:0000259" key="4">
    <source>
        <dbReference type="Pfam" id="PF24883"/>
    </source>
</evidence>
<dbReference type="PROSITE" id="PS50088">
    <property type="entry name" value="ANK_REPEAT"/>
    <property type="match status" value="1"/>
</dbReference>
<reference evidence="5 6" key="1">
    <citation type="submission" date="2018-03" db="EMBL/GenBank/DDBJ databases">
        <title>Genomes of Pezizomycetes fungi and the evolution of truffles.</title>
        <authorList>
            <person name="Murat C."/>
            <person name="Payen T."/>
            <person name="Noel B."/>
            <person name="Kuo A."/>
            <person name="Martin F.M."/>
        </authorList>
    </citation>
    <scope>NUCLEOTIDE SEQUENCE [LARGE SCALE GENOMIC DNA]</scope>
    <source>
        <strain evidence="5">091103-1</strain>
    </source>
</reference>
<proteinExistence type="predicted"/>
<keyword evidence="2" id="KW-0040">ANK repeat</keyword>
<feature type="domain" description="GPI inositol-deacylase winged helix" evidence="3">
    <location>
        <begin position="322"/>
        <end position="399"/>
    </location>
</feature>
<gene>
    <name evidence="5" type="ORF">C7212DRAFT_351160</name>
</gene>
<dbReference type="AlphaFoldDB" id="A0A317SS94"/>
<evidence type="ECO:0000313" key="5">
    <source>
        <dbReference type="EMBL" id="PWW77194.1"/>
    </source>
</evidence>
<dbReference type="InterPro" id="IPR036770">
    <property type="entry name" value="Ankyrin_rpt-contain_sf"/>
</dbReference>
<evidence type="ECO:0000256" key="1">
    <source>
        <dbReference type="ARBA" id="ARBA00022737"/>
    </source>
</evidence>
<dbReference type="OrthoDB" id="194358at2759"/>